<dbReference type="InterPro" id="IPR005531">
    <property type="entry name" value="Asp23"/>
</dbReference>
<dbReference type="Pfam" id="PF03780">
    <property type="entry name" value="Asp23"/>
    <property type="match status" value="1"/>
</dbReference>
<comment type="caution">
    <text evidence="2">The sequence shown here is derived from an EMBL/GenBank/DDBJ whole genome shotgun (WGS) entry which is preliminary data.</text>
</comment>
<evidence type="ECO:0000256" key="1">
    <source>
        <dbReference type="ARBA" id="ARBA00005721"/>
    </source>
</evidence>
<dbReference type="Proteomes" id="UP001595685">
    <property type="component" value="Unassembled WGS sequence"/>
</dbReference>
<reference evidence="3" key="1">
    <citation type="journal article" date="2019" name="Int. J. Syst. Evol. Microbiol.">
        <title>The Global Catalogue of Microorganisms (GCM) 10K type strain sequencing project: providing services to taxonomists for standard genome sequencing and annotation.</title>
        <authorList>
            <consortium name="The Broad Institute Genomics Platform"/>
            <consortium name="The Broad Institute Genome Sequencing Center for Infectious Disease"/>
            <person name="Wu L."/>
            <person name="Ma J."/>
        </authorList>
    </citation>
    <scope>NUCLEOTIDE SEQUENCE [LARGE SCALE GENOMIC DNA]</scope>
    <source>
        <strain evidence="3">NCAIM B.02333</strain>
    </source>
</reference>
<comment type="similarity">
    <text evidence="1">Belongs to the asp23 family.</text>
</comment>
<keyword evidence="3" id="KW-1185">Reference proteome</keyword>
<accession>A0ABV7WKH5</accession>
<dbReference type="EMBL" id="JBHRWW010000013">
    <property type="protein sequence ID" value="MFC3689822.1"/>
    <property type="molecule type" value="Genomic_DNA"/>
</dbReference>
<sequence>MPDILAPAAERGRLDVHPRVVEAVGRRSAGEVEGVVPTRPTGLDSLVRHRLPGADARDDAGRARLEVQVATLWGRPAADVAGRVQRHVAARVTELTGLPVEAVHVTVAAVVVPEDRHDRRVL</sequence>
<organism evidence="2 3">
    <name type="scientific">Aquipuribacter hungaricus</name>
    <dbReference type="NCBI Taxonomy" id="545624"/>
    <lineage>
        <taxon>Bacteria</taxon>
        <taxon>Bacillati</taxon>
        <taxon>Actinomycetota</taxon>
        <taxon>Actinomycetes</taxon>
        <taxon>Micrococcales</taxon>
        <taxon>Intrasporangiaceae</taxon>
        <taxon>Aquipuribacter</taxon>
    </lineage>
</organism>
<dbReference type="RefSeq" id="WP_376985669.1">
    <property type="nucleotide sequence ID" value="NZ_JBHRWW010000013.1"/>
</dbReference>
<name>A0ABV7WKH5_9MICO</name>
<protein>
    <submittedName>
        <fullName evidence="2">Asp23/Gls24 family envelope stress response protein</fullName>
    </submittedName>
</protein>
<evidence type="ECO:0000313" key="3">
    <source>
        <dbReference type="Proteomes" id="UP001595685"/>
    </source>
</evidence>
<proteinExistence type="inferred from homology"/>
<evidence type="ECO:0000313" key="2">
    <source>
        <dbReference type="EMBL" id="MFC3689822.1"/>
    </source>
</evidence>
<gene>
    <name evidence="2" type="ORF">ACFOLH_15845</name>
</gene>